<dbReference type="SUPFAM" id="SSF56420">
    <property type="entry name" value="Peptide deformylase"/>
    <property type="match status" value="1"/>
</dbReference>
<accession>A0ABZ0HVY8</accession>
<keyword evidence="2" id="KW-0479">Metal-binding</keyword>
<dbReference type="NCBIfam" id="NF001159">
    <property type="entry name" value="PRK00150.1-3"/>
    <property type="match status" value="1"/>
</dbReference>
<dbReference type="Gene3D" id="3.90.45.10">
    <property type="entry name" value="Peptide deformylase"/>
    <property type="match status" value="1"/>
</dbReference>
<dbReference type="RefSeq" id="WP_407339506.1">
    <property type="nucleotide sequence ID" value="NZ_CP136862.1"/>
</dbReference>
<organism evidence="4 5">
    <name type="scientific">Methylocapsa polymorpha</name>
    <dbReference type="NCBI Taxonomy" id="3080828"/>
    <lineage>
        <taxon>Bacteria</taxon>
        <taxon>Pseudomonadati</taxon>
        <taxon>Pseudomonadota</taxon>
        <taxon>Alphaproteobacteria</taxon>
        <taxon>Hyphomicrobiales</taxon>
        <taxon>Beijerinckiaceae</taxon>
        <taxon>Methylocapsa</taxon>
    </lineage>
</organism>
<keyword evidence="2" id="KW-0408">Iron</keyword>
<dbReference type="PANTHER" id="PTHR10458">
    <property type="entry name" value="PEPTIDE DEFORMYLASE"/>
    <property type="match status" value="1"/>
</dbReference>
<keyword evidence="5" id="KW-1185">Reference proteome</keyword>
<evidence type="ECO:0000256" key="3">
    <source>
        <dbReference type="SAM" id="MobiDB-lite"/>
    </source>
</evidence>
<dbReference type="Pfam" id="PF01327">
    <property type="entry name" value="Pep_deformylase"/>
    <property type="match status" value="1"/>
</dbReference>
<reference evidence="4 5" key="1">
    <citation type="submission" date="2023-10" db="EMBL/GenBank/DDBJ databases">
        <title>Novel methanotroph of the genus Methylocapsa from a subarctic wetland.</title>
        <authorList>
            <person name="Belova S.E."/>
            <person name="Oshkin I.Y."/>
            <person name="Miroshnikov K."/>
            <person name="Dedysh S.N."/>
        </authorList>
    </citation>
    <scope>NUCLEOTIDE SEQUENCE [LARGE SCALE GENOMIC DNA]</scope>
    <source>
        <strain evidence="4 5">RX1</strain>
    </source>
</reference>
<dbReference type="GO" id="GO:0042586">
    <property type="term" value="F:peptide deformylase activity"/>
    <property type="evidence" value="ECO:0007669"/>
    <property type="project" value="UniProtKB-EC"/>
</dbReference>
<evidence type="ECO:0000313" key="4">
    <source>
        <dbReference type="EMBL" id="WOJ90061.1"/>
    </source>
</evidence>
<dbReference type="Proteomes" id="UP001626536">
    <property type="component" value="Chromosome"/>
</dbReference>
<comment type="function">
    <text evidence="2">Removes the formyl group from the N-terminal Met of newly synthesized proteins. Requires at least a dipeptide for an efficient rate of reaction. N-terminal L-methionine is a prerequisite for activity but the enzyme has broad specificity at other positions.</text>
</comment>
<dbReference type="InterPro" id="IPR023635">
    <property type="entry name" value="Peptide_deformylase"/>
</dbReference>
<name>A0ABZ0HVY8_9HYPH</name>
<evidence type="ECO:0000256" key="1">
    <source>
        <dbReference type="ARBA" id="ARBA00010759"/>
    </source>
</evidence>
<comment type="similarity">
    <text evidence="1 2">Belongs to the polypeptide deformylase family.</text>
</comment>
<keyword evidence="2 4" id="KW-0378">Hydrolase</keyword>
<dbReference type="HAMAP" id="MF_00163">
    <property type="entry name" value="Pep_deformylase"/>
    <property type="match status" value="1"/>
</dbReference>
<comment type="cofactor">
    <cofactor evidence="2">
        <name>Fe(2+)</name>
        <dbReference type="ChEBI" id="CHEBI:29033"/>
    </cofactor>
    <text evidence="2">Binds 1 Fe(2+) ion.</text>
</comment>
<dbReference type="EC" id="3.5.1.88" evidence="2"/>
<feature type="binding site" evidence="2">
    <location>
        <position position="143"/>
    </location>
    <ligand>
        <name>Fe cation</name>
        <dbReference type="ChEBI" id="CHEBI:24875"/>
    </ligand>
</feature>
<dbReference type="PIRSF" id="PIRSF004749">
    <property type="entry name" value="Pep_def"/>
    <property type="match status" value="1"/>
</dbReference>
<protein>
    <recommendedName>
        <fullName evidence="2">Peptide deformylase</fullName>
        <shortName evidence="2">PDF</shortName>
        <ecNumber evidence="2">3.5.1.88</ecNumber>
    </recommendedName>
    <alternativeName>
        <fullName evidence="2">Polypeptide deformylase</fullName>
    </alternativeName>
</protein>
<dbReference type="PRINTS" id="PR01576">
    <property type="entry name" value="PDEFORMYLASE"/>
</dbReference>
<comment type="catalytic activity">
    <reaction evidence="2">
        <text>N-terminal N-formyl-L-methionyl-[peptide] + H2O = N-terminal L-methionyl-[peptide] + formate</text>
        <dbReference type="Rhea" id="RHEA:24420"/>
        <dbReference type="Rhea" id="RHEA-COMP:10639"/>
        <dbReference type="Rhea" id="RHEA-COMP:10640"/>
        <dbReference type="ChEBI" id="CHEBI:15377"/>
        <dbReference type="ChEBI" id="CHEBI:15740"/>
        <dbReference type="ChEBI" id="CHEBI:49298"/>
        <dbReference type="ChEBI" id="CHEBI:64731"/>
        <dbReference type="EC" id="3.5.1.88"/>
    </reaction>
</comment>
<dbReference type="InterPro" id="IPR036821">
    <property type="entry name" value="Peptide_deformylase_sf"/>
</dbReference>
<dbReference type="PANTHER" id="PTHR10458:SF22">
    <property type="entry name" value="PEPTIDE DEFORMYLASE"/>
    <property type="match status" value="1"/>
</dbReference>
<gene>
    <name evidence="2 4" type="primary">def</name>
    <name evidence="4" type="ORF">RZS28_01760</name>
</gene>
<dbReference type="NCBIfam" id="TIGR00079">
    <property type="entry name" value="pept_deformyl"/>
    <property type="match status" value="1"/>
</dbReference>
<dbReference type="EMBL" id="CP136862">
    <property type="protein sequence ID" value="WOJ90061.1"/>
    <property type="molecule type" value="Genomic_DNA"/>
</dbReference>
<dbReference type="CDD" id="cd00487">
    <property type="entry name" value="Pep_deformylase"/>
    <property type="match status" value="1"/>
</dbReference>
<feature type="binding site" evidence="2">
    <location>
        <position position="139"/>
    </location>
    <ligand>
        <name>Fe cation</name>
        <dbReference type="ChEBI" id="CHEBI:24875"/>
    </ligand>
</feature>
<keyword evidence="2" id="KW-0648">Protein biosynthesis</keyword>
<proteinExistence type="inferred from homology"/>
<feature type="region of interest" description="Disordered" evidence="3">
    <location>
        <begin position="173"/>
        <end position="196"/>
    </location>
</feature>
<feature type="active site" evidence="2">
    <location>
        <position position="140"/>
    </location>
</feature>
<sequence length="196" mass="21971">MSIRTIITPPDPRLRLACAPVESVDDSIRALMDDMLETMYDAPGIGLAAIQIAVPKRVIVIDVAKRKDEEASADPICLANPEILWTSEELSSYEEGCLSVPEFYEEVFRPARVRVGYLDREGRRQEIEADDILATCLQHEIDHLNGILFIDHISRLKRDRILKKFSKAARLETAKHDTADRKRSAGGERATADAEA</sequence>
<evidence type="ECO:0000313" key="5">
    <source>
        <dbReference type="Proteomes" id="UP001626536"/>
    </source>
</evidence>
<feature type="binding site" evidence="2">
    <location>
        <position position="97"/>
    </location>
    <ligand>
        <name>Fe cation</name>
        <dbReference type="ChEBI" id="CHEBI:24875"/>
    </ligand>
</feature>
<evidence type="ECO:0000256" key="2">
    <source>
        <dbReference type="HAMAP-Rule" id="MF_00163"/>
    </source>
</evidence>